<dbReference type="Gene3D" id="2.130.10.10">
    <property type="entry name" value="YVTN repeat-like/Quinoprotein amine dehydrogenase"/>
    <property type="match status" value="2"/>
</dbReference>
<keyword evidence="4" id="KW-0853">WD repeat</keyword>
<evidence type="ECO:0000256" key="7">
    <source>
        <dbReference type="ARBA" id="ARBA00023212"/>
    </source>
</evidence>
<keyword evidence="7" id="KW-0206">Cytoskeleton</keyword>
<evidence type="ECO:0000313" key="11">
    <source>
        <dbReference type="Proteomes" id="UP001162164"/>
    </source>
</evidence>
<evidence type="ECO:0008006" key="12">
    <source>
        <dbReference type="Google" id="ProtNLM"/>
    </source>
</evidence>
<feature type="coiled-coil region" evidence="9">
    <location>
        <begin position="1442"/>
        <end position="1483"/>
    </location>
</feature>
<evidence type="ECO:0000256" key="8">
    <source>
        <dbReference type="ARBA" id="ARBA00023273"/>
    </source>
</evidence>
<gene>
    <name evidence="10" type="ORF">NQ317_000423</name>
</gene>
<dbReference type="PANTHER" id="PTHR14885">
    <property type="entry name" value="CILIA- AND FLAGELLA-ASSOCIATED PROTEIN 43-RELATED"/>
    <property type="match status" value="1"/>
</dbReference>
<organism evidence="10 11">
    <name type="scientific">Molorchus minor</name>
    <dbReference type="NCBI Taxonomy" id="1323400"/>
    <lineage>
        <taxon>Eukaryota</taxon>
        <taxon>Metazoa</taxon>
        <taxon>Ecdysozoa</taxon>
        <taxon>Arthropoda</taxon>
        <taxon>Hexapoda</taxon>
        <taxon>Insecta</taxon>
        <taxon>Pterygota</taxon>
        <taxon>Neoptera</taxon>
        <taxon>Endopterygota</taxon>
        <taxon>Coleoptera</taxon>
        <taxon>Polyphaga</taxon>
        <taxon>Cucujiformia</taxon>
        <taxon>Chrysomeloidea</taxon>
        <taxon>Cerambycidae</taxon>
        <taxon>Lamiinae</taxon>
        <taxon>Monochamini</taxon>
        <taxon>Molorchus</taxon>
    </lineage>
</organism>
<feature type="coiled-coil region" evidence="9">
    <location>
        <begin position="1301"/>
        <end position="1328"/>
    </location>
</feature>
<evidence type="ECO:0000256" key="9">
    <source>
        <dbReference type="SAM" id="Coils"/>
    </source>
</evidence>
<keyword evidence="6 9" id="KW-0175">Coiled coil</keyword>
<evidence type="ECO:0000256" key="5">
    <source>
        <dbReference type="ARBA" id="ARBA00022737"/>
    </source>
</evidence>
<keyword evidence="5" id="KW-0677">Repeat</keyword>
<dbReference type="InterPro" id="IPR011047">
    <property type="entry name" value="Quinoprotein_ADH-like_sf"/>
</dbReference>
<keyword evidence="3" id="KW-0963">Cytoplasm</keyword>
<comment type="subcellular location">
    <subcellularLocation>
        <location evidence="1">Cell projection</location>
        <location evidence="1">Cilium</location>
    </subcellularLocation>
    <subcellularLocation>
        <location evidence="2">Cytoplasm</location>
        <location evidence="2">Cytoskeleton</location>
    </subcellularLocation>
</comment>
<dbReference type="SUPFAM" id="SSF50998">
    <property type="entry name" value="Quinoprotein alcohol dehydrogenase-like"/>
    <property type="match status" value="1"/>
</dbReference>
<dbReference type="PANTHER" id="PTHR14885:SF1">
    <property type="entry name" value="CILIA- AND FLAGELLA-ASSOCIATED PROTEIN 43"/>
    <property type="match status" value="1"/>
</dbReference>
<keyword evidence="8" id="KW-0966">Cell projection</keyword>
<dbReference type="InterPro" id="IPR015943">
    <property type="entry name" value="WD40/YVTN_repeat-like_dom_sf"/>
</dbReference>
<evidence type="ECO:0000256" key="2">
    <source>
        <dbReference type="ARBA" id="ARBA00004245"/>
    </source>
</evidence>
<dbReference type="Pfam" id="PF25828">
    <property type="entry name" value="CC_Cfap43"/>
    <property type="match status" value="1"/>
</dbReference>
<name>A0ABQ9JVX4_9CUCU</name>
<evidence type="ECO:0000313" key="10">
    <source>
        <dbReference type="EMBL" id="KAJ8982465.1"/>
    </source>
</evidence>
<keyword evidence="11" id="KW-1185">Reference proteome</keyword>
<dbReference type="Proteomes" id="UP001162164">
    <property type="component" value="Unassembled WGS sequence"/>
</dbReference>
<accession>A0ABQ9JVX4</accession>
<proteinExistence type="predicted"/>
<evidence type="ECO:0000256" key="3">
    <source>
        <dbReference type="ARBA" id="ARBA00022490"/>
    </source>
</evidence>
<comment type="caution">
    <text evidence="10">The sequence shown here is derived from an EMBL/GenBank/DDBJ whole genome shotgun (WGS) entry which is preliminary data.</text>
</comment>
<evidence type="ECO:0000256" key="1">
    <source>
        <dbReference type="ARBA" id="ARBA00004138"/>
    </source>
</evidence>
<evidence type="ECO:0000256" key="6">
    <source>
        <dbReference type="ARBA" id="ARBA00023054"/>
    </source>
</evidence>
<evidence type="ECO:0000256" key="4">
    <source>
        <dbReference type="ARBA" id="ARBA00022574"/>
    </source>
</evidence>
<sequence length="1560" mass="180984">MRATDNIAEWIKIGSLDRLSFVGRDVICYSSGCFINFLNIYTGEEHKLACNSHHLNGDGVRIVRGHRSLYTFAYAENGGDAAIYVKNYPGFEAIAKFTLDGPPEGYSNMSFSESSILVTVGDIPDFTISVYNWRTNEKLGEFKNKLTLENQIVRCNWTKPIYMTQLMAVIATKKVKMPNKKDLKPFSDLVWTPEGGMFVVDTKGCVYMLNDEVSLDVVIEEDLEGDIIPSLCNYKGGIVVNGPNNEIRHYKKAGEWVCDWTIPLNVSIKNMYGNRAEYLIGITNNDKIVKISNTNNEITYLKESESNFNDICLIYPTGEHVVALRGNKDLTVYETATGKMVSNLQLKGKALAIAENPEFPYVAVGYSNGVLELISAYKPAKLSLMASFNLTSNPISSLQFFEQGRVLVTGYLDVGEFFLIEGLPGTEMKVITTIYANKQIVDYMLVASKHCYRLFLLPVTTKYMASNKIIRYCIIDTGNINIKEYTMEDDNALYYRIIPLTDSNRDRNFYMLPYKARSIHVLETKRGDPLARLVQEIKTGHLLRRFNFRMTKLHALTWGYDGFIIARDSKFEQNVGMAIAHHRYQGGVKKAYVDPLGKYIVSLGVEGTMVCTSIVANKIDEGLKNKLYELKDSVKYAVMFKRPTIGFKPEKRFHGKTWLEVQRALNIEKEEEICKEEKDDIKKELKEIKSILKHLVTKNIEGPDNERLDMLEFYLDTALYNNKRDQNKSDCKNAETYLKALIEAQDEVSNHLMKNYWEPMDIRGKKACGIFSKSEIGNYVLLPTNQEQLRRTVWIAEQRKVEQFLSKDTFEPWMMVPKEELLEQFQQVPKIETEDYGKLELQQKSIVMERMSQISEDTQIALAGTIAQLYIDRSLGHYKQNQIVSYYQCDIEQRITEIDALKLKKYFNAIFEDLMNQKKREMSLVTERNARLRVIISEMNYFSEKKICMDIIDPEWDDSEDPERITKVFDNELTITPYISPSEQAILDAKAAEEERIRLALLADDFRERALMAMMNGVLEVRWEDELKKDVPIPKCMLEKEPEKYNEEDLRAIRDYEEKVIFLNSERERYKNLLDVEFTKLTTMSRDSIRKFNQKVKDTEEIKMHIDSALNQDNLRINRIRWHEFTRCLHHKKEHEIREKIVQVEGSIRKIPKLMEALNERTEACRLNLDNVDAKERALEKAFKKDLHSASPVVQEQAAKLYRKRPKTSFRQVFSVVLLELARCIVTGGSSLILTSDCYDYMKALDQLDQYVGVPPNIDEPTYNLICKHRRLRIEFEIKVRAYQFQIYDCDITVATFQKRLAKFKENLSKLFANLEEARAEYVNLIHNIQTQVVLRRGLVEIPLDGQLENFDSAMIILKKEVEDINQHILAAGKRKLDVIKKNMGFRRNIMAVEWEHKRLRMIINDLIDQIADIEAVQLTKEMQHYLKCKRLGRKIDAVSFENEVELMAASFENRLKEKKEKYANVKKQIQSFKAQNAALDQKITDMNIDVCFLNIQKDQDLDDNHKKALQTRMDILLKRNCLSQQIQKNHSEILVLQTELELLRLKTYPTFKYKLLCDT</sequence>
<reference evidence="10" key="1">
    <citation type="journal article" date="2023" name="Insect Mol. Biol.">
        <title>Genome sequencing provides insights into the evolution of gene families encoding plant cell wall-degrading enzymes in longhorned beetles.</title>
        <authorList>
            <person name="Shin N.R."/>
            <person name="Okamura Y."/>
            <person name="Kirsch R."/>
            <person name="Pauchet Y."/>
        </authorList>
    </citation>
    <scope>NUCLEOTIDE SEQUENCE</scope>
    <source>
        <strain evidence="10">MMC_N1</strain>
    </source>
</reference>
<protein>
    <recommendedName>
        <fullName evidence="12">Cilia- and flagella-associated protein 43</fullName>
    </recommendedName>
</protein>
<dbReference type="EMBL" id="JAPWTJ010000122">
    <property type="protein sequence ID" value="KAJ8982465.1"/>
    <property type="molecule type" value="Genomic_DNA"/>
</dbReference>